<dbReference type="PANTHER" id="PTHR11579">
    <property type="entry name" value="PROTEIN-L-ISOASPARTATE O-METHYLTRANSFERASE"/>
    <property type="match status" value="1"/>
</dbReference>
<sequence>MDYEHARHLMIEQQIRPWEVLDPTVLALLGKLKREDFVPPVYRSLAFVDMAIPLGNGQFMWEPKLEARVLQTLEIKRGDRVLEIGTGSGYLTALLAALASHVVSVEIDRSLHEEADRKLKAHGIENVALKTGDGARDWEADGKFDVIVLTGSVPALPEAYLDRLNPGGRLFAVLGEGEVMTATLVTCASAGSCQRHGLFETRVPALAHAAEPARFEF</sequence>
<dbReference type="Pfam" id="PF01135">
    <property type="entry name" value="PCMT"/>
    <property type="match status" value="1"/>
</dbReference>
<evidence type="ECO:0000256" key="4">
    <source>
        <dbReference type="ARBA" id="ARBA00030757"/>
    </source>
</evidence>
<protein>
    <recommendedName>
        <fullName evidence="2">Protein-L-isoaspartate O-methyltransferase</fullName>
    </recommendedName>
    <alternativeName>
        <fullName evidence="4">Protein L-isoaspartyl methyltransferase</fullName>
    </alternativeName>
</protein>
<reference evidence="5 6" key="1">
    <citation type="submission" date="2019-03" db="EMBL/GenBank/DDBJ databases">
        <title>Genome sequence of Thiobacillaceae bacterium LSR1, a sulfur-oxidizing bacterium isolated from freshwater sediment.</title>
        <authorList>
            <person name="Li S."/>
        </authorList>
    </citation>
    <scope>NUCLEOTIDE SEQUENCE [LARGE SCALE GENOMIC DNA]</scope>
    <source>
        <strain evidence="5 6">LSR1</strain>
    </source>
</reference>
<dbReference type="PROSITE" id="PS01131">
    <property type="entry name" value="RRNA_A_DIMETH"/>
    <property type="match status" value="1"/>
</dbReference>
<dbReference type="PANTHER" id="PTHR11579:SF18">
    <property type="entry name" value="PROTEIN-L-ISOASPARTATE O-METHYLTRANSFERASE"/>
    <property type="match status" value="1"/>
</dbReference>
<dbReference type="EMBL" id="SJZB01000042">
    <property type="protein sequence ID" value="TCJ12936.1"/>
    <property type="molecule type" value="Genomic_DNA"/>
</dbReference>
<gene>
    <name evidence="5" type="ORF">EZJ19_11970</name>
</gene>
<keyword evidence="3" id="KW-0949">S-adenosyl-L-methionine</keyword>
<keyword evidence="6" id="KW-1185">Reference proteome</keyword>
<dbReference type="RefSeq" id="WP_131447870.1">
    <property type="nucleotide sequence ID" value="NZ_SJZB01000042.1"/>
</dbReference>
<dbReference type="Gene3D" id="3.40.50.150">
    <property type="entry name" value="Vaccinia Virus protein VP39"/>
    <property type="match status" value="1"/>
</dbReference>
<dbReference type="AlphaFoldDB" id="A0A4V2NVB8"/>
<dbReference type="InterPro" id="IPR000682">
    <property type="entry name" value="PCMT"/>
</dbReference>
<dbReference type="InterPro" id="IPR020596">
    <property type="entry name" value="rRNA_Ade_Mease_Trfase_CS"/>
</dbReference>
<evidence type="ECO:0000256" key="2">
    <source>
        <dbReference type="ARBA" id="ARBA00013346"/>
    </source>
</evidence>
<dbReference type="InterPro" id="IPR029063">
    <property type="entry name" value="SAM-dependent_MTases_sf"/>
</dbReference>
<dbReference type="GO" id="GO:0005737">
    <property type="term" value="C:cytoplasm"/>
    <property type="evidence" value="ECO:0007669"/>
    <property type="project" value="TreeGrafter"/>
</dbReference>
<keyword evidence="5" id="KW-0489">Methyltransferase</keyword>
<proteinExistence type="inferred from homology"/>
<comment type="similarity">
    <text evidence="1">Belongs to the methyltransferase superfamily. L-isoaspartyl/D-aspartyl protein methyltransferase family.</text>
</comment>
<dbReference type="GO" id="GO:0004719">
    <property type="term" value="F:protein-L-isoaspartate (D-aspartate) O-methyltransferase activity"/>
    <property type="evidence" value="ECO:0007669"/>
    <property type="project" value="InterPro"/>
</dbReference>
<dbReference type="Proteomes" id="UP000295443">
    <property type="component" value="Unassembled WGS sequence"/>
</dbReference>
<evidence type="ECO:0000256" key="1">
    <source>
        <dbReference type="ARBA" id="ARBA00005369"/>
    </source>
</evidence>
<evidence type="ECO:0000256" key="3">
    <source>
        <dbReference type="ARBA" id="ARBA00022691"/>
    </source>
</evidence>
<comment type="caution">
    <text evidence="5">The sequence shown here is derived from an EMBL/GenBank/DDBJ whole genome shotgun (WGS) entry which is preliminary data.</text>
</comment>
<evidence type="ECO:0000313" key="5">
    <source>
        <dbReference type="EMBL" id="TCJ12936.1"/>
    </source>
</evidence>
<dbReference type="GO" id="GO:0000179">
    <property type="term" value="F:rRNA (adenine-N6,N6-)-dimethyltransferase activity"/>
    <property type="evidence" value="ECO:0007669"/>
    <property type="project" value="InterPro"/>
</dbReference>
<dbReference type="SUPFAM" id="SSF53335">
    <property type="entry name" value="S-adenosyl-L-methionine-dependent methyltransferases"/>
    <property type="match status" value="1"/>
</dbReference>
<keyword evidence="5" id="KW-0808">Transferase</keyword>
<evidence type="ECO:0000313" key="6">
    <source>
        <dbReference type="Proteomes" id="UP000295443"/>
    </source>
</evidence>
<dbReference type="OrthoDB" id="9810066at2"/>
<accession>A0A4V2NVB8</accession>
<name>A0A4V2NVB8_9PROT</name>
<dbReference type="CDD" id="cd02440">
    <property type="entry name" value="AdoMet_MTases"/>
    <property type="match status" value="1"/>
</dbReference>
<organism evidence="5 6">
    <name type="scientific">Parasulfuritortus cantonensis</name>
    <dbReference type="NCBI Taxonomy" id="2528202"/>
    <lineage>
        <taxon>Bacteria</taxon>
        <taxon>Pseudomonadati</taxon>
        <taxon>Pseudomonadota</taxon>
        <taxon>Betaproteobacteria</taxon>
        <taxon>Nitrosomonadales</taxon>
        <taxon>Thiobacillaceae</taxon>
        <taxon>Parasulfuritortus</taxon>
    </lineage>
</organism>